<keyword evidence="2" id="KW-1185">Reference proteome</keyword>
<protein>
    <submittedName>
        <fullName evidence="1">Uncharacterized protein</fullName>
    </submittedName>
</protein>
<dbReference type="Proteomes" id="UP000298493">
    <property type="component" value="Unassembled WGS sequence"/>
</dbReference>
<evidence type="ECO:0000313" key="2">
    <source>
        <dbReference type="Proteomes" id="UP000298493"/>
    </source>
</evidence>
<dbReference type="EMBL" id="SNSC02000011">
    <property type="protein sequence ID" value="TID20265.1"/>
    <property type="molecule type" value="Genomic_DNA"/>
</dbReference>
<sequence>MVLSHYSKQTSWIAQESRIDPATTAGHGRPLPGSWAWPEEWELERSSGEGRLMRSSERTFGDVDSLLLWYRRMAICLLVVLKLPLDCLADALVQADKGFRLASLPLQQKQASTGRKGNVVMVHGPANCSARDDRGNDMKEDLWKENLYR</sequence>
<reference evidence="1 2" key="1">
    <citation type="submission" date="2019-04" db="EMBL/GenBank/DDBJ databases">
        <title>High contiguity whole genome sequence and gene annotation resource for two Venturia nashicola isolates.</title>
        <authorList>
            <person name="Prokchorchik M."/>
            <person name="Won K."/>
            <person name="Lee Y."/>
            <person name="Choi E.D."/>
            <person name="Segonzac C."/>
            <person name="Sohn K.H."/>
        </authorList>
    </citation>
    <scope>NUCLEOTIDE SEQUENCE [LARGE SCALE GENOMIC DNA]</scope>
    <source>
        <strain evidence="1 2">PRI2</strain>
    </source>
</reference>
<evidence type="ECO:0000313" key="1">
    <source>
        <dbReference type="EMBL" id="TID20265.1"/>
    </source>
</evidence>
<name>A0A4Z1P7B6_9PEZI</name>
<dbReference type="AlphaFoldDB" id="A0A4Z1P7B6"/>
<proteinExistence type="predicted"/>
<gene>
    <name evidence="1" type="ORF">E6O75_ATG07725</name>
</gene>
<comment type="caution">
    <text evidence="1">The sequence shown here is derived from an EMBL/GenBank/DDBJ whole genome shotgun (WGS) entry which is preliminary data.</text>
</comment>
<accession>A0A4Z1P7B6</accession>
<organism evidence="1 2">
    <name type="scientific">Venturia nashicola</name>
    <dbReference type="NCBI Taxonomy" id="86259"/>
    <lineage>
        <taxon>Eukaryota</taxon>
        <taxon>Fungi</taxon>
        <taxon>Dikarya</taxon>
        <taxon>Ascomycota</taxon>
        <taxon>Pezizomycotina</taxon>
        <taxon>Dothideomycetes</taxon>
        <taxon>Pleosporomycetidae</taxon>
        <taxon>Venturiales</taxon>
        <taxon>Venturiaceae</taxon>
        <taxon>Venturia</taxon>
    </lineage>
</organism>